<evidence type="ECO:0000256" key="2">
    <source>
        <dbReference type="ARBA" id="ARBA00022617"/>
    </source>
</evidence>
<proteinExistence type="predicted"/>
<dbReference type="CDD" id="cd08916">
    <property type="entry name" value="TrHb3_P"/>
    <property type="match status" value="1"/>
</dbReference>
<keyword evidence="6" id="KW-1185">Reference proteome</keyword>
<dbReference type="Gene3D" id="1.10.490.10">
    <property type="entry name" value="Globins"/>
    <property type="match status" value="1"/>
</dbReference>
<dbReference type="Pfam" id="PF01152">
    <property type="entry name" value="Bac_globin"/>
    <property type="match status" value="1"/>
</dbReference>
<evidence type="ECO:0000313" key="6">
    <source>
        <dbReference type="Proteomes" id="UP000541636"/>
    </source>
</evidence>
<dbReference type="InterPro" id="IPR009050">
    <property type="entry name" value="Globin-like_sf"/>
</dbReference>
<gene>
    <name evidence="5" type="ORF">HF690_05035</name>
</gene>
<dbReference type="InterPro" id="IPR001486">
    <property type="entry name" value="Hemoglobin_trunc"/>
</dbReference>
<keyword evidence="3" id="KW-0479">Metal-binding</keyword>
<dbReference type="InterPro" id="IPR012292">
    <property type="entry name" value="Globin/Proto"/>
</dbReference>
<dbReference type="EMBL" id="JAAZQD010000002">
    <property type="protein sequence ID" value="NKZ38321.1"/>
    <property type="molecule type" value="Genomic_DNA"/>
</dbReference>
<dbReference type="RefSeq" id="WP_168608673.1">
    <property type="nucleotide sequence ID" value="NZ_JAAZQD010000002.1"/>
</dbReference>
<reference evidence="5 6" key="1">
    <citation type="journal article" date="2017" name="Int. J. Syst. Evol. Microbiol.">
        <title>Oleiagrimonas citrea sp. nov., a marine bacterium isolated from tidal flat sediment and emended description of the genus Oleiagrimonas Fang et al. 2015 and Oleiagrimonas soli.</title>
        <authorList>
            <person name="Yang S.H."/>
            <person name="Seo H.S."/>
            <person name="Seong C.N."/>
            <person name="Kwon K.K."/>
        </authorList>
    </citation>
    <scope>NUCLEOTIDE SEQUENCE [LARGE SCALE GENOMIC DNA]</scope>
    <source>
        <strain evidence="5 6">MEBiC09124</strain>
    </source>
</reference>
<keyword evidence="1" id="KW-0813">Transport</keyword>
<dbReference type="Proteomes" id="UP000541636">
    <property type="component" value="Unassembled WGS sequence"/>
</dbReference>
<evidence type="ECO:0000256" key="1">
    <source>
        <dbReference type="ARBA" id="ARBA00022448"/>
    </source>
</evidence>
<dbReference type="GO" id="GO:0046872">
    <property type="term" value="F:metal ion binding"/>
    <property type="evidence" value="ECO:0007669"/>
    <property type="project" value="UniProtKB-KW"/>
</dbReference>
<accession>A0A846ZLI5</accession>
<dbReference type="GO" id="GO:0019825">
    <property type="term" value="F:oxygen binding"/>
    <property type="evidence" value="ECO:0007669"/>
    <property type="project" value="InterPro"/>
</dbReference>
<organism evidence="5 6">
    <name type="scientific">Oleiagrimonas citrea</name>
    <dbReference type="NCBI Taxonomy" id="1665687"/>
    <lineage>
        <taxon>Bacteria</taxon>
        <taxon>Pseudomonadati</taxon>
        <taxon>Pseudomonadota</taxon>
        <taxon>Gammaproteobacteria</taxon>
        <taxon>Lysobacterales</taxon>
        <taxon>Rhodanobacteraceae</taxon>
        <taxon>Oleiagrimonas</taxon>
    </lineage>
</organism>
<protein>
    <submittedName>
        <fullName evidence="5">Group III truncated hemoglobin</fullName>
    </submittedName>
</protein>
<keyword evidence="2" id="KW-0349">Heme</keyword>
<evidence type="ECO:0000256" key="3">
    <source>
        <dbReference type="ARBA" id="ARBA00022723"/>
    </source>
</evidence>
<name>A0A846ZLI5_9GAMM</name>
<sequence>MNDIPGLDRPALTILVDRFYDRVREDAELGPVFESRVRDWSEHKRRLVDFWCSTALRAGDYRGNPMALHRDLPATSSHFTRWLTLWRDTVESLLPASAAAHMIELAERIGHGLMLGMGLRPRGRDLGVPLAGRWERGRPH</sequence>
<keyword evidence="4" id="KW-0408">Iron</keyword>
<dbReference type="GO" id="GO:0020037">
    <property type="term" value="F:heme binding"/>
    <property type="evidence" value="ECO:0007669"/>
    <property type="project" value="InterPro"/>
</dbReference>
<dbReference type="SUPFAM" id="SSF46458">
    <property type="entry name" value="Globin-like"/>
    <property type="match status" value="1"/>
</dbReference>
<comment type="caution">
    <text evidence="5">The sequence shown here is derived from an EMBL/GenBank/DDBJ whole genome shotgun (WGS) entry which is preliminary data.</text>
</comment>
<evidence type="ECO:0000256" key="4">
    <source>
        <dbReference type="ARBA" id="ARBA00023004"/>
    </source>
</evidence>
<dbReference type="AlphaFoldDB" id="A0A846ZLI5"/>
<evidence type="ECO:0000313" key="5">
    <source>
        <dbReference type="EMBL" id="NKZ38321.1"/>
    </source>
</evidence>